<dbReference type="AlphaFoldDB" id="A0AAD1SII9"/>
<evidence type="ECO:0000313" key="3">
    <source>
        <dbReference type="Proteomes" id="UP001295444"/>
    </source>
</evidence>
<evidence type="ECO:0000256" key="1">
    <source>
        <dbReference type="SAM" id="MobiDB-lite"/>
    </source>
</evidence>
<sequence length="124" mass="13637">MVDTQKLHVSISTLPMTTIQDAFKRLLTNVDKLFESFLAKLSSSTKVLPAQNRKRKEGRDREEVSGPSPGITLPQATNPSVVAPPGLKAPGDTIHLHLPHRLGTHCRWRRSIPGISCRTPPGKD</sequence>
<reference evidence="2" key="1">
    <citation type="submission" date="2022-03" db="EMBL/GenBank/DDBJ databases">
        <authorList>
            <person name="Alioto T."/>
            <person name="Alioto T."/>
            <person name="Gomez Garrido J."/>
        </authorList>
    </citation>
    <scope>NUCLEOTIDE SEQUENCE</scope>
</reference>
<accession>A0AAD1SII9</accession>
<keyword evidence="3" id="KW-1185">Reference proteome</keyword>
<protein>
    <submittedName>
        <fullName evidence="2">Uncharacterized protein</fullName>
    </submittedName>
</protein>
<dbReference type="Proteomes" id="UP001295444">
    <property type="component" value="Chromosome 06"/>
</dbReference>
<gene>
    <name evidence="2" type="ORF">PECUL_23A057361</name>
</gene>
<evidence type="ECO:0000313" key="2">
    <source>
        <dbReference type="EMBL" id="CAH2301218.1"/>
    </source>
</evidence>
<dbReference type="EMBL" id="OW240917">
    <property type="protein sequence ID" value="CAH2301218.1"/>
    <property type="molecule type" value="Genomic_DNA"/>
</dbReference>
<organism evidence="2 3">
    <name type="scientific">Pelobates cultripes</name>
    <name type="common">Western spadefoot toad</name>
    <dbReference type="NCBI Taxonomy" id="61616"/>
    <lineage>
        <taxon>Eukaryota</taxon>
        <taxon>Metazoa</taxon>
        <taxon>Chordata</taxon>
        <taxon>Craniata</taxon>
        <taxon>Vertebrata</taxon>
        <taxon>Euteleostomi</taxon>
        <taxon>Amphibia</taxon>
        <taxon>Batrachia</taxon>
        <taxon>Anura</taxon>
        <taxon>Pelobatoidea</taxon>
        <taxon>Pelobatidae</taxon>
        <taxon>Pelobates</taxon>
    </lineage>
</organism>
<name>A0AAD1SII9_PELCU</name>
<feature type="region of interest" description="Disordered" evidence="1">
    <location>
        <begin position="45"/>
        <end position="87"/>
    </location>
</feature>
<proteinExistence type="predicted"/>